<dbReference type="RefSeq" id="WP_141343651.1">
    <property type="nucleotide sequence ID" value="NZ_BJLF01000001.1"/>
</dbReference>
<dbReference type="OrthoDB" id="9804086at2"/>
<dbReference type="InterPro" id="IPR003615">
    <property type="entry name" value="HNH_nuc"/>
</dbReference>
<evidence type="ECO:0000313" key="1">
    <source>
        <dbReference type="EMBL" id="GEA49276.1"/>
    </source>
</evidence>
<proteinExistence type="predicted"/>
<dbReference type="EMBL" id="BJLF01000001">
    <property type="protein sequence ID" value="GEA49276.1"/>
    <property type="molecule type" value="Genomic_DNA"/>
</dbReference>
<gene>
    <name evidence="1" type="ORF">VIN01S_00800</name>
</gene>
<protein>
    <submittedName>
        <fullName evidence="1">Uncharacterized protein</fullName>
    </submittedName>
</protein>
<organism evidence="1 2">
    <name type="scientific">Vibrio inusitatus NBRC 102082</name>
    <dbReference type="NCBI Taxonomy" id="1219070"/>
    <lineage>
        <taxon>Bacteria</taxon>
        <taxon>Pseudomonadati</taxon>
        <taxon>Pseudomonadota</taxon>
        <taxon>Gammaproteobacteria</taxon>
        <taxon>Vibrionales</taxon>
        <taxon>Vibrionaceae</taxon>
        <taxon>Vibrio</taxon>
    </lineage>
</organism>
<sequence length="356" mass="41288">MTAHTIKKQEIRSFIDKDNTTVNTFRTLTLFGKNTATYKFALCHALLKQTSSSTEIRYEDLQEDFLRELVRHYTDNPHQFQGGQNKLTLKIDEYLASDQSELEWAKLNQNARKTIFNHVFGAYQNVGSGTLAHSHRLFEDQAKYKKITITDKLAEILEDDIAKNIIRTENQARWSVVEEAWRAGIAPNMLTFNKEDGLFYSEFGNKRIGLRSAVDTLLPYQNGRCFYCNRKISKFVLNHSDDFADVDHFFPFSIMNKIGQNHPNPNGVWNLVISCKKCNRGENGKFDAPPTYEYYHKLLCRNVLFFEEHKHSLKNAIQLSLNANSKEAIIGQMKKIYSIFEPLAGWKPAYIYRTEE</sequence>
<evidence type="ECO:0000313" key="2">
    <source>
        <dbReference type="Proteomes" id="UP000318717"/>
    </source>
</evidence>
<comment type="caution">
    <text evidence="1">The sequence shown here is derived from an EMBL/GenBank/DDBJ whole genome shotgun (WGS) entry which is preliminary data.</text>
</comment>
<dbReference type="CDD" id="cd00085">
    <property type="entry name" value="HNHc"/>
    <property type="match status" value="1"/>
</dbReference>
<accession>A0A4Y3HQC1</accession>
<dbReference type="Proteomes" id="UP000318717">
    <property type="component" value="Unassembled WGS sequence"/>
</dbReference>
<dbReference type="Gene3D" id="1.10.30.50">
    <property type="match status" value="1"/>
</dbReference>
<reference evidence="1 2" key="1">
    <citation type="submission" date="2019-06" db="EMBL/GenBank/DDBJ databases">
        <title>Whole genome shotgun sequence of Vibrio inusitatus NBRC 102082.</title>
        <authorList>
            <person name="Hosoyama A."/>
            <person name="Uohara A."/>
            <person name="Ohji S."/>
            <person name="Ichikawa N."/>
        </authorList>
    </citation>
    <scope>NUCLEOTIDE SEQUENCE [LARGE SCALE GENOMIC DNA]</scope>
    <source>
        <strain evidence="1 2">NBRC 102082</strain>
    </source>
</reference>
<name>A0A4Y3HQC1_9VIBR</name>
<dbReference type="AlphaFoldDB" id="A0A4Y3HQC1"/>
<keyword evidence="2" id="KW-1185">Reference proteome</keyword>